<dbReference type="SUPFAM" id="SSF54768">
    <property type="entry name" value="dsRNA-binding domain-like"/>
    <property type="match status" value="1"/>
</dbReference>
<dbReference type="OrthoDB" id="10268011at2759"/>
<keyword evidence="2" id="KW-1185">Reference proteome</keyword>
<dbReference type="Gene3D" id="3.30.160.20">
    <property type="match status" value="1"/>
</dbReference>
<dbReference type="AlphaFoldDB" id="A0A8S4QXR1"/>
<protein>
    <submittedName>
        <fullName evidence="1">Jg20687 protein</fullName>
    </submittedName>
</protein>
<reference evidence="1" key="1">
    <citation type="submission" date="2022-03" db="EMBL/GenBank/DDBJ databases">
        <authorList>
            <person name="Lindestad O."/>
        </authorList>
    </citation>
    <scope>NUCLEOTIDE SEQUENCE</scope>
</reference>
<proteinExistence type="predicted"/>
<accession>A0A8S4QXR1</accession>
<organism evidence="1 2">
    <name type="scientific">Pararge aegeria aegeria</name>
    <dbReference type="NCBI Taxonomy" id="348720"/>
    <lineage>
        <taxon>Eukaryota</taxon>
        <taxon>Metazoa</taxon>
        <taxon>Ecdysozoa</taxon>
        <taxon>Arthropoda</taxon>
        <taxon>Hexapoda</taxon>
        <taxon>Insecta</taxon>
        <taxon>Pterygota</taxon>
        <taxon>Neoptera</taxon>
        <taxon>Endopterygota</taxon>
        <taxon>Lepidoptera</taxon>
        <taxon>Glossata</taxon>
        <taxon>Ditrysia</taxon>
        <taxon>Papilionoidea</taxon>
        <taxon>Nymphalidae</taxon>
        <taxon>Satyrinae</taxon>
        <taxon>Satyrini</taxon>
        <taxon>Parargina</taxon>
        <taxon>Pararge</taxon>
    </lineage>
</organism>
<name>A0A8S4QXR1_9NEOP</name>
<evidence type="ECO:0000313" key="1">
    <source>
        <dbReference type="EMBL" id="CAH2226840.1"/>
    </source>
</evidence>
<dbReference type="Proteomes" id="UP000838756">
    <property type="component" value="Unassembled WGS sequence"/>
</dbReference>
<gene>
    <name evidence="1" type="primary">jg20687</name>
    <name evidence="1" type="ORF">PAEG_LOCUS7499</name>
</gene>
<comment type="caution">
    <text evidence="1">The sequence shown here is derived from an EMBL/GenBank/DDBJ whole genome shotgun (WGS) entry which is preliminary data.</text>
</comment>
<dbReference type="EMBL" id="CAKXAJ010022076">
    <property type="protein sequence ID" value="CAH2226840.1"/>
    <property type="molecule type" value="Genomic_DNA"/>
</dbReference>
<sequence>CQPPAKKPAPTIRVDGGFKWNLQALAKAADAVGSGGKSPVSALNELGLKVHYSITKQEGPAHCPNFNVTVTFRTQGGNSMLHKERRELSQTVSHETETVEILRVTEIADSDLKWKHPICILNEYCTTRITFNELGRSEDPGLHLGQGGLKTIILAKYRLVDFICL</sequence>
<feature type="non-terminal residue" evidence="1">
    <location>
        <position position="1"/>
    </location>
</feature>
<evidence type="ECO:0000313" key="2">
    <source>
        <dbReference type="Proteomes" id="UP000838756"/>
    </source>
</evidence>